<comment type="catalytic activity">
    <reaction evidence="2">
        <text>7,8-dihydroneopterin 3'-triphosphate = 7,8-dihydromonapterin 3'-triphosphate</text>
        <dbReference type="Rhea" id="RHEA:28346"/>
        <dbReference type="ChEBI" id="CHEBI:58462"/>
        <dbReference type="ChEBI" id="CHEBI:61186"/>
        <dbReference type="EC" id="5.1.99.7"/>
    </reaction>
</comment>
<dbReference type="CDD" id="cd00534">
    <property type="entry name" value="DHNA_DHNTPE"/>
    <property type="match status" value="1"/>
</dbReference>
<accession>A0A3B0T8F3</accession>
<proteinExistence type="predicted"/>
<dbReference type="GO" id="GO:0008719">
    <property type="term" value="F:dihydroneopterin triphosphate 2'-epimerase activity"/>
    <property type="evidence" value="ECO:0007669"/>
    <property type="project" value="UniProtKB-EC"/>
</dbReference>
<dbReference type="Pfam" id="PF02152">
    <property type="entry name" value="FolB"/>
    <property type="match status" value="1"/>
</dbReference>
<keyword evidence="1" id="KW-0413">Isomerase</keyword>
<evidence type="ECO:0000313" key="7">
    <source>
        <dbReference type="EMBL" id="VAW14328.1"/>
    </source>
</evidence>
<evidence type="ECO:0000259" key="6">
    <source>
        <dbReference type="SMART" id="SM00905"/>
    </source>
</evidence>
<evidence type="ECO:0000256" key="3">
    <source>
        <dbReference type="ARBA" id="ARBA00044039"/>
    </source>
</evidence>
<dbReference type="SMART" id="SM00905">
    <property type="entry name" value="FolB"/>
    <property type="match status" value="1"/>
</dbReference>
<dbReference type="InterPro" id="IPR043133">
    <property type="entry name" value="GTP-CH-I_C/QueF"/>
</dbReference>
<dbReference type="Gene3D" id="3.30.1130.10">
    <property type="match status" value="1"/>
</dbReference>
<evidence type="ECO:0000256" key="4">
    <source>
        <dbReference type="ARBA" id="ARBA00044197"/>
    </source>
</evidence>
<dbReference type="AlphaFoldDB" id="A0A3B0T8F3"/>
<evidence type="ECO:0000256" key="2">
    <source>
        <dbReference type="ARBA" id="ARBA00043806"/>
    </source>
</evidence>
<reference evidence="7" key="1">
    <citation type="submission" date="2018-06" db="EMBL/GenBank/DDBJ databases">
        <authorList>
            <person name="Zhirakovskaya E."/>
        </authorList>
    </citation>
    <scope>NUCLEOTIDE SEQUENCE</scope>
</reference>
<dbReference type="EMBL" id="UOEN01000212">
    <property type="protein sequence ID" value="VAW14328.1"/>
    <property type="molecule type" value="Genomic_DNA"/>
</dbReference>
<dbReference type="GO" id="GO:0006760">
    <property type="term" value="P:folic acid-containing compound metabolic process"/>
    <property type="evidence" value="ECO:0007669"/>
    <property type="project" value="InterPro"/>
</dbReference>
<dbReference type="InterPro" id="IPR006157">
    <property type="entry name" value="FolB_dom"/>
</dbReference>
<dbReference type="SUPFAM" id="SSF55620">
    <property type="entry name" value="Tetrahydrobiopterin biosynthesis enzymes-like"/>
    <property type="match status" value="1"/>
</dbReference>
<sequence>MAKIYIKNLKVCTLIGIYEWEQKNKQDVLINLTIEFDASKPSQSDQINDTLDYHKLTEKIIQRVESSQYNLIEKLSQSILDIVMIEPLVLGCSIRVDKPLALKTANSVAVELTEQK</sequence>
<feature type="domain" description="Dihydroneopterin aldolase/epimerase" evidence="6">
    <location>
        <begin position="4"/>
        <end position="114"/>
    </location>
</feature>
<dbReference type="NCBIfam" id="TIGR00526">
    <property type="entry name" value="folB_dom"/>
    <property type="match status" value="1"/>
</dbReference>
<dbReference type="InterPro" id="IPR006156">
    <property type="entry name" value="Dihydroneopterin_aldolase"/>
</dbReference>
<organism evidence="7">
    <name type="scientific">hydrothermal vent metagenome</name>
    <dbReference type="NCBI Taxonomy" id="652676"/>
    <lineage>
        <taxon>unclassified sequences</taxon>
        <taxon>metagenomes</taxon>
        <taxon>ecological metagenomes</taxon>
    </lineage>
</organism>
<dbReference type="GO" id="GO:0004150">
    <property type="term" value="F:dihydroneopterin aldolase activity"/>
    <property type="evidence" value="ECO:0007669"/>
    <property type="project" value="InterPro"/>
</dbReference>
<dbReference type="PANTHER" id="PTHR42844">
    <property type="entry name" value="DIHYDRONEOPTERIN ALDOLASE 1-RELATED"/>
    <property type="match status" value="1"/>
</dbReference>
<protein>
    <recommendedName>
        <fullName evidence="4">Dihydroneopterin triphosphate 2'-epimerase</fullName>
        <ecNumber evidence="3">5.1.99.7</ecNumber>
    </recommendedName>
    <alternativeName>
        <fullName evidence="5">D-erythro-7,8-dihydroneopterin triphosphate epimerase</fullName>
    </alternativeName>
</protein>
<dbReference type="NCBIfam" id="TIGR00525">
    <property type="entry name" value="folB"/>
    <property type="match status" value="1"/>
</dbReference>
<dbReference type="EC" id="5.1.99.7" evidence="3"/>
<evidence type="ECO:0000256" key="5">
    <source>
        <dbReference type="ARBA" id="ARBA00044306"/>
    </source>
</evidence>
<evidence type="ECO:0000256" key="1">
    <source>
        <dbReference type="ARBA" id="ARBA00023235"/>
    </source>
</evidence>
<dbReference type="GO" id="GO:0005829">
    <property type="term" value="C:cytosol"/>
    <property type="evidence" value="ECO:0007669"/>
    <property type="project" value="TreeGrafter"/>
</dbReference>
<gene>
    <name evidence="7" type="ORF">MNBD_BACTEROID05-41</name>
</gene>
<dbReference type="PANTHER" id="PTHR42844:SF10">
    <property type="entry name" value="DIHYDRONEOPTERIN TRIPHOSPHATE 2'-EPIMERASE"/>
    <property type="match status" value="1"/>
</dbReference>
<name>A0A3B0T8F3_9ZZZZ</name>